<sequence length="145" mass="16565">MTQSISGPKVPGFIAPVHVRWSDIDMYQHINHATMVTILEEARIPFLREPFGEEITTIGLLIAEVNIVYKGQLRLVDSPLQVTMWSKRVRAVDFNIGYEVRSVAAPPDSKPAVIAETQLAAVHIEEQRLQRLSQAQREYLQRYLR</sequence>
<dbReference type="Gene3D" id="3.10.129.10">
    <property type="entry name" value="Hotdog Thioesterase"/>
    <property type="match status" value="1"/>
</dbReference>
<gene>
    <name evidence="2" type="ORF">hbim_07103</name>
    <name evidence="1" type="ORF">MMAGJ_77520</name>
</gene>
<dbReference type="InterPro" id="IPR029069">
    <property type="entry name" value="HotDog_dom_sf"/>
</dbReference>
<dbReference type="AlphaFoldDB" id="A0AAI8XPV6"/>
<name>A0AAI8XPV6_MYCME</name>
<evidence type="ECO:0000313" key="4">
    <source>
        <dbReference type="Proteomes" id="UP001241092"/>
    </source>
</evidence>
<keyword evidence="3" id="KW-1185">Reference proteome</keyword>
<evidence type="ECO:0000313" key="3">
    <source>
        <dbReference type="Proteomes" id="UP000465622"/>
    </source>
</evidence>
<dbReference type="Proteomes" id="UP000465622">
    <property type="component" value="Chromosome"/>
</dbReference>
<dbReference type="EMBL" id="AP022567">
    <property type="protein sequence ID" value="BBX38470.1"/>
    <property type="molecule type" value="Genomic_DNA"/>
</dbReference>
<protein>
    <submittedName>
        <fullName evidence="1">Thioesterase</fullName>
    </submittedName>
</protein>
<evidence type="ECO:0000313" key="1">
    <source>
        <dbReference type="EMBL" id="BBX38470.1"/>
    </source>
</evidence>
<reference evidence="2" key="3">
    <citation type="submission" date="2023-03" db="EMBL/GenBank/DDBJ databases">
        <title>Draft genome sequence of a Mycolicibacterium mageritense strain H4_3_1 isolated from a hybrid biological-inorganic system reactor.</title>
        <authorList>
            <person name="Feng X."/>
            <person name="Kazama D."/>
            <person name="Sato K."/>
            <person name="Kobayashi H."/>
        </authorList>
    </citation>
    <scope>NUCLEOTIDE SEQUENCE</scope>
    <source>
        <strain evidence="2">H4_3_1</strain>
    </source>
</reference>
<dbReference type="RefSeq" id="WP_268951240.1">
    <property type="nucleotide sequence ID" value="NZ_AP022567.1"/>
</dbReference>
<reference evidence="1" key="2">
    <citation type="submission" date="2020-02" db="EMBL/GenBank/DDBJ databases">
        <authorList>
            <person name="Matsumoto Y."/>
            <person name="Motooka D."/>
            <person name="Nakamura S."/>
        </authorList>
    </citation>
    <scope>NUCLEOTIDE SEQUENCE</scope>
    <source>
        <strain evidence="1">JCM 12375</strain>
    </source>
</reference>
<proteinExistence type="predicted"/>
<dbReference type="EMBL" id="AP027452">
    <property type="protein sequence ID" value="BDY33129.1"/>
    <property type="molecule type" value="Genomic_DNA"/>
</dbReference>
<dbReference type="Pfam" id="PF13279">
    <property type="entry name" value="4HBT_2"/>
    <property type="match status" value="1"/>
</dbReference>
<dbReference type="CDD" id="cd00586">
    <property type="entry name" value="4HBT"/>
    <property type="match status" value="1"/>
</dbReference>
<reference evidence="1 3" key="1">
    <citation type="journal article" date="2019" name="Emerg. Microbes Infect.">
        <title>Comprehensive subspecies identification of 175 nontuberculous mycobacteria species based on 7547 genomic profiles.</title>
        <authorList>
            <person name="Matsumoto Y."/>
            <person name="Kinjo T."/>
            <person name="Motooka D."/>
            <person name="Nabeya D."/>
            <person name="Jung N."/>
            <person name="Uechi K."/>
            <person name="Horii T."/>
            <person name="Iida T."/>
            <person name="Fujita J."/>
            <person name="Nakamura S."/>
        </authorList>
    </citation>
    <scope>NUCLEOTIDE SEQUENCE [LARGE SCALE GENOMIC DNA]</scope>
    <source>
        <strain evidence="1 3">JCM 12375</strain>
    </source>
</reference>
<dbReference type="SUPFAM" id="SSF54637">
    <property type="entry name" value="Thioesterase/thiol ester dehydrase-isomerase"/>
    <property type="match status" value="1"/>
</dbReference>
<evidence type="ECO:0000313" key="2">
    <source>
        <dbReference type="EMBL" id="BDY33129.1"/>
    </source>
</evidence>
<organism evidence="2 4">
    <name type="scientific">Mycolicibacterium mageritense</name>
    <name type="common">Mycobacterium mageritense</name>
    <dbReference type="NCBI Taxonomy" id="53462"/>
    <lineage>
        <taxon>Bacteria</taxon>
        <taxon>Bacillati</taxon>
        <taxon>Actinomycetota</taxon>
        <taxon>Actinomycetes</taxon>
        <taxon>Mycobacteriales</taxon>
        <taxon>Mycobacteriaceae</taxon>
        <taxon>Mycolicibacterium</taxon>
    </lineage>
</organism>
<dbReference type="Proteomes" id="UP001241092">
    <property type="component" value="Chromosome"/>
</dbReference>
<accession>A0AAI8XPV6</accession>